<gene>
    <name evidence="2" type="primary">LOC115809188</name>
</gene>
<evidence type="ECO:0000313" key="1">
    <source>
        <dbReference type="Proteomes" id="UP000504632"/>
    </source>
</evidence>
<dbReference type="AlphaFoldDB" id="A0A6J2V2Y2"/>
<dbReference type="GeneID" id="115809188"/>
<proteinExistence type="predicted"/>
<evidence type="ECO:0000313" key="2">
    <source>
        <dbReference type="RefSeq" id="XP_030626614.1"/>
    </source>
</evidence>
<protein>
    <submittedName>
        <fullName evidence="2">Lymphocyte expansion molecule-like</fullName>
    </submittedName>
</protein>
<dbReference type="RefSeq" id="XP_030626614.1">
    <property type="nucleotide sequence ID" value="XM_030770754.1"/>
</dbReference>
<dbReference type="Proteomes" id="UP000504632">
    <property type="component" value="Chromosome 4"/>
</dbReference>
<accession>A0A6J2V2Y2</accession>
<dbReference type="OrthoDB" id="6275292at2759"/>
<organism evidence="1 2">
    <name type="scientific">Chanos chanos</name>
    <name type="common">Milkfish</name>
    <name type="synonym">Mugil chanos</name>
    <dbReference type="NCBI Taxonomy" id="29144"/>
    <lineage>
        <taxon>Eukaryota</taxon>
        <taxon>Metazoa</taxon>
        <taxon>Chordata</taxon>
        <taxon>Craniata</taxon>
        <taxon>Vertebrata</taxon>
        <taxon>Euteleostomi</taxon>
        <taxon>Actinopterygii</taxon>
        <taxon>Neopterygii</taxon>
        <taxon>Teleostei</taxon>
        <taxon>Ostariophysi</taxon>
        <taxon>Gonorynchiformes</taxon>
        <taxon>Chanidae</taxon>
        <taxon>Chanos</taxon>
    </lineage>
</organism>
<dbReference type="InterPro" id="IPR033557">
    <property type="entry name" value="CIMAP2"/>
</dbReference>
<reference evidence="2" key="1">
    <citation type="submission" date="2025-08" db="UniProtKB">
        <authorList>
            <consortium name="RefSeq"/>
        </authorList>
    </citation>
    <scope>IDENTIFICATION</scope>
</reference>
<dbReference type="Pfam" id="PF07004">
    <property type="entry name" value="SHIPPO-rpt"/>
    <property type="match status" value="2"/>
</dbReference>
<dbReference type="InterPro" id="IPR010736">
    <property type="entry name" value="SHIPPO-rpt"/>
</dbReference>
<dbReference type="InParanoid" id="A0A6J2V2Y2"/>
<dbReference type="PANTHER" id="PTHR34914">
    <property type="entry name" value="LYMPHOCYTE EXPANSION MOLECULE"/>
    <property type="match status" value="1"/>
</dbReference>
<name>A0A6J2V2Y2_CHACN</name>
<keyword evidence="1" id="KW-1185">Reference proteome</keyword>
<sequence length="413" mass="46002">MAEKKFKGAPFGTQAARFDVAGVHPANKRTGTYTEIPYCKKRTSDLERNLGPGTYNVESGDFSSRAVQVRARGPGWRRALETARLAQMTHLRNCYLPRERTKTKIGPDTYNITSFIEELEKRPRSVRGICETREERFRDVQSWTPGPGTYGIGGVPSAALEEKARQSVSTRPSMESRALLERFPTECVDSGLSPGTYNLKTSTDIILSSGAGKRGPYDCFSSSRDKASPCGHYAAPGRVSLDPGQYTKEVPRFGEELCRPEKRMHGVFSALDQYPATPTERIYLSTLSQCPRPATFPGPGWYDAGGVSSEENHRAPPFLSSAPRFTKRLDRIHNRNYNMVGPGQYNIATVDQRNAANNQSSCFSSRTQRYLHCSKRDKYTQERLRSMNVPVSRRAFLLQPDGAVAGRMLCSSA</sequence>
<dbReference type="PANTHER" id="PTHR34914:SF1">
    <property type="entry name" value="LYMPHOCYTE EXPANSION MOLECULE"/>
    <property type="match status" value="1"/>
</dbReference>